<accession>A0ABN3WQA4</accession>
<reference evidence="1 2" key="1">
    <citation type="journal article" date="2019" name="Int. J. Syst. Evol. Microbiol.">
        <title>The Global Catalogue of Microorganisms (GCM) 10K type strain sequencing project: providing services to taxonomists for standard genome sequencing and annotation.</title>
        <authorList>
            <consortium name="The Broad Institute Genomics Platform"/>
            <consortium name="The Broad Institute Genome Sequencing Center for Infectious Disease"/>
            <person name="Wu L."/>
            <person name="Ma J."/>
        </authorList>
    </citation>
    <scope>NUCLEOTIDE SEQUENCE [LARGE SCALE GENOMIC DNA]</scope>
    <source>
        <strain evidence="1 2">JCM 9088</strain>
    </source>
</reference>
<evidence type="ECO:0000313" key="1">
    <source>
        <dbReference type="EMBL" id="GAA2922597.1"/>
    </source>
</evidence>
<dbReference type="Pfam" id="PF12900">
    <property type="entry name" value="Pyridox_ox_2"/>
    <property type="match status" value="1"/>
</dbReference>
<gene>
    <name evidence="1" type="ORF">GCM10010446_03410</name>
</gene>
<sequence>MKGMPTEPAEPAEPAEGPCAVELLRRVPYGRVVTSMRALPFLAVARHIVVRGRVLLRMHAGFNHHQACHGSVVAYGADNFGCGSDDATLWSVQFTGTAELFEPATDELELFGRGPHHVNGELFDPVYMRIEPQFTTVHTLSGTPEQRYAYAL</sequence>
<dbReference type="EMBL" id="BAAAUD010000005">
    <property type="protein sequence ID" value="GAA2922597.1"/>
    <property type="molecule type" value="Genomic_DNA"/>
</dbReference>
<dbReference type="SUPFAM" id="SSF50475">
    <property type="entry name" value="FMN-binding split barrel"/>
    <property type="match status" value="1"/>
</dbReference>
<organism evidence="1 2">
    <name type="scientific">Streptomyces enissocaesilis</name>
    <dbReference type="NCBI Taxonomy" id="332589"/>
    <lineage>
        <taxon>Bacteria</taxon>
        <taxon>Bacillati</taxon>
        <taxon>Actinomycetota</taxon>
        <taxon>Actinomycetes</taxon>
        <taxon>Kitasatosporales</taxon>
        <taxon>Streptomycetaceae</taxon>
        <taxon>Streptomyces</taxon>
        <taxon>Streptomyces rochei group</taxon>
    </lineage>
</organism>
<dbReference type="InterPro" id="IPR024747">
    <property type="entry name" value="Pyridox_Oxase-rel"/>
</dbReference>
<name>A0ABN3WQA4_9ACTN</name>
<dbReference type="Gene3D" id="2.30.110.10">
    <property type="entry name" value="Electron Transport, Fmn-binding Protein, Chain A"/>
    <property type="match status" value="1"/>
</dbReference>
<comment type="caution">
    <text evidence="1">The sequence shown here is derived from an EMBL/GenBank/DDBJ whole genome shotgun (WGS) entry which is preliminary data.</text>
</comment>
<dbReference type="InterPro" id="IPR012349">
    <property type="entry name" value="Split_barrel_FMN-bd"/>
</dbReference>
<keyword evidence="2" id="KW-1185">Reference proteome</keyword>
<proteinExistence type="predicted"/>
<protein>
    <submittedName>
        <fullName evidence="1">Pyridoxamine 5'-phosphate oxidase family protein</fullName>
    </submittedName>
</protein>
<evidence type="ECO:0000313" key="2">
    <source>
        <dbReference type="Proteomes" id="UP001500403"/>
    </source>
</evidence>
<dbReference type="Proteomes" id="UP001500403">
    <property type="component" value="Unassembled WGS sequence"/>
</dbReference>